<accession>A0A8C6TSJ9</accession>
<keyword evidence="6 9" id="KW-0175">Coiled coil</keyword>
<evidence type="ECO:0000256" key="5">
    <source>
        <dbReference type="ARBA" id="ARBA00022737"/>
    </source>
</evidence>
<dbReference type="AlphaFoldDB" id="A0A8C6TSJ9"/>
<evidence type="ECO:0000256" key="8">
    <source>
        <dbReference type="ARBA" id="ARBA00023273"/>
    </source>
</evidence>
<keyword evidence="5" id="KW-0677">Repeat</keyword>
<comment type="subcellular location">
    <subcellularLocation>
        <location evidence="1">Cell projection</location>
        <location evidence="1">Cilium</location>
    </subcellularLocation>
    <subcellularLocation>
        <location evidence="2">Cytoplasm</location>
        <location evidence="2">Cytoskeleton</location>
    </subcellularLocation>
</comment>
<keyword evidence="4" id="KW-0853">WD repeat</keyword>
<proteinExistence type="predicted"/>
<evidence type="ECO:0000313" key="10">
    <source>
        <dbReference type="Ensembl" id="ENSNMLP00000024501.1"/>
    </source>
</evidence>
<reference evidence="10" key="2">
    <citation type="submission" date="2025-09" db="UniProtKB">
        <authorList>
            <consortium name="Ensembl"/>
        </authorList>
    </citation>
    <scope>IDENTIFICATION</scope>
</reference>
<keyword evidence="3" id="KW-0963">Cytoplasm</keyword>
<evidence type="ECO:0000256" key="7">
    <source>
        <dbReference type="ARBA" id="ARBA00023212"/>
    </source>
</evidence>
<dbReference type="PANTHER" id="PTHR14885:SF1">
    <property type="entry name" value="CILIA- AND FLAGELLA-ASSOCIATED PROTEIN 43"/>
    <property type="match status" value="1"/>
</dbReference>
<evidence type="ECO:0000256" key="9">
    <source>
        <dbReference type="SAM" id="Coils"/>
    </source>
</evidence>
<keyword evidence="11" id="KW-1185">Reference proteome</keyword>
<evidence type="ECO:0000256" key="2">
    <source>
        <dbReference type="ARBA" id="ARBA00004245"/>
    </source>
</evidence>
<keyword evidence="8" id="KW-0966">Cell projection</keyword>
<evidence type="ECO:0000256" key="6">
    <source>
        <dbReference type="ARBA" id="ARBA00023054"/>
    </source>
</evidence>
<evidence type="ECO:0000313" key="11">
    <source>
        <dbReference type="Proteomes" id="UP000694523"/>
    </source>
</evidence>
<dbReference type="Ensembl" id="ENSNMLT00000027407.1">
    <property type="protein sequence ID" value="ENSNMLP00000024501.1"/>
    <property type="gene ID" value="ENSNMLG00000015700.1"/>
</dbReference>
<dbReference type="Proteomes" id="UP000694523">
    <property type="component" value="Unplaced"/>
</dbReference>
<dbReference type="PANTHER" id="PTHR14885">
    <property type="entry name" value="CILIA- AND FLAGELLA-ASSOCIATED PROTEIN 43-RELATED"/>
    <property type="match status" value="1"/>
</dbReference>
<organism evidence="10 11">
    <name type="scientific">Neogobius melanostomus</name>
    <name type="common">round goby</name>
    <dbReference type="NCBI Taxonomy" id="47308"/>
    <lineage>
        <taxon>Eukaryota</taxon>
        <taxon>Metazoa</taxon>
        <taxon>Chordata</taxon>
        <taxon>Craniata</taxon>
        <taxon>Vertebrata</taxon>
        <taxon>Euteleostomi</taxon>
        <taxon>Actinopterygii</taxon>
        <taxon>Neopterygii</taxon>
        <taxon>Teleostei</taxon>
        <taxon>Neoteleostei</taxon>
        <taxon>Acanthomorphata</taxon>
        <taxon>Gobiaria</taxon>
        <taxon>Gobiiformes</taxon>
        <taxon>Gobioidei</taxon>
        <taxon>Gobiidae</taxon>
        <taxon>Benthophilinae</taxon>
        <taxon>Neogobiini</taxon>
        <taxon>Neogobius</taxon>
    </lineage>
</organism>
<feature type="coiled-coil region" evidence="9">
    <location>
        <begin position="52"/>
        <end position="97"/>
    </location>
</feature>
<sequence length="508" mass="60545">YYCVLFMQTDNARERALDNMMDGVLEVKKEYVLKMEIPTPEFVLTKPESQWSEEEKKMYKEYERKSKELNEEKEKYRKVMEAEMKKLQTATMEATEKFDETIAKLFERKMKCEMAVNQVKHYIFFYSKCKDPSSSGGVLYRQDEIGEEVMRCEEDLEQFRMTYDTIVAEDKVGFILIQKEFSDVPGHFVDELYKLFKRRPRAQKMRDPAQCGSLALDNLGKLLKAVDEMDSHQNMPQDLNPIIWERFCVFRRTKIEKEHKVKMNALTFAEMQAFLQKRREEERATNEEIKVISEELERLHKVKNRFAVDIMVQVLLKQSQVEVPNTELTADYSDSVLLHRSVVEDLNKNIRVGQSSISTMVECKDFRKHIIQQEWEHKKRRMQIEDLQSKTRDIQTFKISEEQREVILSSTKSHLKNVEHRRKKIEQLERQVKMYVYTFVWFVETDNPSLKAEERYQEILQRRKLKDLAQAQVEELGFLWAEVERLRTKNFPSLNHQCILGGNLPMVC</sequence>
<dbReference type="Pfam" id="PF25828">
    <property type="entry name" value="CC_Cfap43"/>
    <property type="match status" value="2"/>
</dbReference>
<evidence type="ECO:0000256" key="1">
    <source>
        <dbReference type="ARBA" id="ARBA00004138"/>
    </source>
</evidence>
<evidence type="ECO:0000256" key="4">
    <source>
        <dbReference type="ARBA" id="ARBA00022574"/>
    </source>
</evidence>
<protein>
    <submittedName>
        <fullName evidence="10">Uncharacterized protein</fullName>
    </submittedName>
</protein>
<keyword evidence="7" id="KW-0206">Cytoskeleton</keyword>
<reference evidence="10" key="1">
    <citation type="submission" date="2025-08" db="UniProtKB">
        <authorList>
            <consortium name="Ensembl"/>
        </authorList>
    </citation>
    <scope>IDENTIFICATION</scope>
</reference>
<name>A0A8C6TSJ9_9GOBI</name>
<evidence type="ECO:0000256" key="3">
    <source>
        <dbReference type="ARBA" id="ARBA00022490"/>
    </source>
</evidence>
<dbReference type="GO" id="GO:0007288">
    <property type="term" value="P:sperm axoneme assembly"/>
    <property type="evidence" value="ECO:0007669"/>
    <property type="project" value="TreeGrafter"/>
</dbReference>
<dbReference type="GO" id="GO:0005930">
    <property type="term" value="C:axoneme"/>
    <property type="evidence" value="ECO:0007669"/>
    <property type="project" value="TreeGrafter"/>
</dbReference>